<gene>
    <name evidence="2" type="ORF">THASP1DRAFT_24439</name>
</gene>
<proteinExistence type="predicted"/>
<dbReference type="EMBL" id="KZ992724">
    <property type="protein sequence ID" value="RKP07408.1"/>
    <property type="molecule type" value="Genomic_DNA"/>
</dbReference>
<dbReference type="AlphaFoldDB" id="A0A4P9XN98"/>
<feature type="chain" id="PRO_5020859195" description="F-box domain-containing protein" evidence="1">
    <location>
        <begin position="22"/>
        <end position="512"/>
    </location>
</feature>
<reference evidence="3" key="1">
    <citation type="journal article" date="2018" name="Nat. Microbiol.">
        <title>Leveraging single-cell genomics to expand the fungal tree of life.</title>
        <authorList>
            <person name="Ahrendt S.R."/>
            <person name="Quandt C.A."/>
            <person name="Ciobanu D."/>
            <person name="Clum A."/>
            <person name="Salamov A."/>
            <person name="Andreopoulos B."/>
            <person name="Cheng J.F."/>
            <person name="Woyke T."/>
            <person name="Pelin A."/>
            <person name="Henrissat B."/>
            <person name="Reynolds N.K."/>
            <person name="Benny G.L."/>
            <person name="Smith M.E."/>
            <person name="James T.Y."/>
            <person name="Grigoriev I.V."/>
        </authorList>
    </citation>
    <scope>NUCLEOTIDE SEQUENCE [LARGE SCALE GENOMIC DNA]</scope>
    <source>
        <strain evidence="3">RSA 1356</strain>
    </source>
</reference>
<accession>A0A4P9XN98</accession>
<protein>
    <recommendedName>
        <fullName evidence="4">F-box domain-containing protein</fullName>
    </recommendedName>
</protein>
<sequence length="512" mass="59512">MFVLLPEVLVWCIGLWTDDDAALVLLAATCRRLRQVVAADQKLWRVRFQRRFPLHDDYELRWFRMHFQVRRIASGHLRHSLQLPGLPAERLPRWFDWFDAFCHRLATQFRWRRADYAAYLPAPVKAGQPPGTRLQSIGGLHDFRKRSVVVSQRVIDPSQRPKWQTERPRWHGINRRRYDVDDVQMSANYLLVTLSPKGKRIVDKMLCVWHLDALSKPPHCVSSNFCGRVAVFDGWLLLKNQLPAPMAPLHNVRLYDLARRHFCPGGLECLVGDTHIQRLGPSRIDLLHTKVETSGDHARIVWRQWDFPTMDTAAIRCLSHSSIDMPGGLPQYFSTRRVDDHRALLARNSTGLSMRRIHRDLCTLAMLTADATEYGEASASMGITWKITVLFENLRCIVAQNIICLQTQHFIVLLRLSTGVRLTDIPIISLGKWFSPKTSRLFTILQRPFIFPGFIYDFFDKERLRVVDLMQVERRWHAHNTRMQISALLKYSPNAALVAHDETLMILDFSRY</sequence>
<name>A0A4P9XN98_9FUNG</name>
<keyword evidence="3" id="KW-1185">Reference proteome</keyword>
<evidence type="ECO:0000256" key="1">
    <source>
        <dbReference type="SAM" id="SignalP"/>
    </source>
</evidence>
<organism evidence="2 3">
    <name type="scientific">Thamnocephalis sphaerospora</name>
    <dbReference type="NCBI Taxonomy" id="78915"/>
    <lineage>
        <taxon>Eukaryota</taxon>
        <taxon>Fungi</taxon>
        <taxon>Fungi incertae sedis</taxon>
        <taxon>Zoopagomycota</taxon>
        <taxon>Zoopagomycotina</taxon>
        <taxon>Zoopagomycetes</taxon>
        <taxon>Zoopagales</taxon>
        <taxon>Sigmoideomycetaceae</taxon>
        <taxon>Thamnocephalis</taxon>
    </lineage>
</organism>
<feature type="signal peptide" evidence="1">
    <location>
        <begin position="1"/>
        <end position="21"/>
    </location>
</feature>
<dbReference type="Proteomes" id="UP000271241">
    <property type="component" value="Unassembled WGS sequence"/>
</dbReference>
<evidence type="ECO:0000313" key="2">
    <source>
        <dbReference type="EMBL" id="RKP07408.1"/>
    </source>
</evidence>
<keyword evidence="1" id="KW-0732">Signal</keyword>
<evidence type="ECO:0000313" key="3">
    <source>
        <dbReference type="Proteomes" id="UP000271241"/>
    </source>
</evidence>
<evidence type="ECO:0008006" key="4">
    <source>
        <dbReference type="Google" id="ProtNLM"/>
    </source>
</evidence>